<protein>
    <submittedName>
        <fullName evidence="2">Uncharacterized protein</fullName>
    </submittedName>
</protein>
<dbReference type="EMBL" id="FMTS01000002">
    <property type="protein sequence ID" value="SCW55142.1"/>
    <property type="molecule type" value="Genomic_DNA"/>
</dbReference>
<keyword evidence="1" id="KW-1133">Transmembrane helix</keyword>
<dbReference type="STRING" id="260084.SAMN02927928_1831"/>
<evidence type="ECO:0000313" key="3">
    <source>
        <dbReference type="Proteomes" id="UP000199150"/>
    </source>
</evidence>
<keyword evidence="1" id="KW-0472">Membrane</keyword>
<sequence length="143" mass="15865">MIIHFVWVWLSTILLVGSCLWAFWRGEAAERWGGGILLIGFGLTVVAQICQPKGVYDGAGIVAVDVAGLLAFVILSLWSRRIWTLFIAAFQLNAVISHFAVHLSSHVDMYTQITAVGLWGGYAITFALMAGMWQVERRRLGRN</sequence>
<dbReference type="AlphaFoldDB" id="A0A1G4RDZ1"/>
<feature type="transmembrane region" description="Helical" evidence="1">
    <location>
        <begin position="31"/>
        <end position="49"/>
    </location>
</feature>
<feature type="transmembrane region" description="Helical" evidence="1">
    <location>
        <begin position="6"/>
        <end position="24"/>
    </location>
</feature>
<proteinExistence type="predicted"/>
<evidence type="ECO:0000256" key="1">
    <source>
        <dbReference type="SAM" id="Phobius"/>
    </source>
</evidence>
<evidence type="ECO:0000313" key="2">
    <source>
        <dbReference type="EMBL" id="SCW55142.1"/>
    </source>
</evidence>
<dbReference type="OrthoDB" id="7173910at2"/>
<name>A0A1G4RDZ1_9CAUL</name>
<dbReference type="Proteomes" id="UP000199150">
    <property type="component" value="Unassembled WGS sequence"/>
</dbReference>
<reference evidence="3" key="1">
    <citation type="submission" date="2016-10" db="EMBL/GenBank/DDBJ databases">
        <authorList>
            <person name="Varghese N."/>
            <person name="Submissions S."/>
        </authorList>
    </citation>
    <scope>NUCLEOTIDE SEQUENCE [LARGE SCALE GENOMIC DNA]</scope>
    <source>
        <strain evidence="3">CGMCC 1.3431</strain>
    </source>
</reference>
<feature type="transmembrane region" description="Helical" evidence="1">
    <location>
        <begin position="113"/>
        <end position="133"/>
    </location>
</feature>
<keyword evidence="1" id="KW-0812">Transmembrane</keyword>
<gene>
    <name evidence="2" type="ORF">SAMN02927928_1831</name>
</gene>
<accession>A0A1G4RDZ1</accession>
<keyword evidence="3" id="KW-1185">Reference proteome</keyword>
<organism evidence="2 3">
    <name type="scientific">Asticcacaulis taihuensis</name>
    <dbReference type="NCBI Taxonomy" id="260084"/>
    <lineage>
        <taxon>Bacteria</taxon>
        <taxon>Pseudomonadati</taxon>
        <taxon>Pseudomonadota</taxon>
        <taxon>Alphaproteobacteria</taxon>
        <taxon>Caulobacterales</taxon>
        <taxon>Caulobacteraceae</taxon>
        <taxon>Asticcacaulis</taxon>
    </lineage>
</organism>
<dbReference type="RefSeq" id="WP_090646722.1">
    <property type="nucleotide sequence ID" value="NZ_CBCRYE010000004.1"/>
</dbReference>
<feature type="transmembrane region" description="Helical" evidence="1">
    <location>
        <begin position="55"/>
        <end position="75"/>
    </location>
</feature>
<feature type="transmembrane region" description="Helical" evidence="1">
    <location>
        <begin position="82"/>
        <end position="101"/>
    </location>
</feature>